<dbReference type="RefSeq" id="WP_048884275.1">
    <property type="nucleotide sequence ID" value="NZ_CP011310.1"/>
</dbReference>
<feature type="transmembrane region" description="Helical" evidence="1">
    <location>
        <begin position="78"/>
        <end position="98"/>
    </location>
</feature>
<protein>
    <submittedName>
        <fullName evidence="2">Uncharacterized protein</fullName>
    </submittedName>
</protein>
<evidence type="ECO:0000313" key="2">
    <source>
        <dbReference type="EMBL" id="AKQ40794.1"/>
    </source>
</evidence>
<proteinExistence type="predicted"/>
<dbReference type="KEGG" id="ery:CP97_00115"/>
<gene>
    <name evidence="2" type="ORF">CP97_00115</name>
</gene>
<accession>A0A0H4VCJ1</accession>
<keyword evidence="1" id="KW-0472">Membrane</keyword>
<keyword evidence="1" id="KW-0812">Transmembrane</keyword>
<keyword evidence="3" id="KW-1185">Reference proteome</keyword>
<sequence length="100" mass="11527">METEMQRGAIRDERRAYAKALMARYPDLPIDQLDDLVRRFRKEASALYVGLISMDDEVSQQYALLKRDELDRFAMPDIVFMLLFWSAMCAIIAGIGYLGS</sequence>
<dbReference type="AlphaFoldDB" id="A0A0H4VCJ1"/>
<dbReference type="OrthoDB" id="7429148at2"/>
<evidence type="ECO:0000256" key="1">
    <source>
        <dbReference type="SAM" id="Phobius"/>
    </source>
</evidence>
<reference evidence="2 3" key="1">
    <citation type="journal article" date="2015" name="Int. J. Syst. Evol. Microbiol.">
        <title>Erythrobacter atlanticus sp. nov., a bacterium from ocean sediment able to degrade polycyclic aromatic hydrocarbons.</title>
        <authorList>
            <person name="Zhuang L."/>
            <person name="Liu Y."/>
            <person name="Wang L."/>
            <person name="Wang W."/>
            <person name="Shao Z."/>
        </authorList>
    </citation>
    <scope>NUCLEOTIDE SEQUENCE [LARGE SCALE GENOMIC DNA]</scope>
    <source>
        <strain evidence="3">s21-N3</strain>
    </source>
</reference>
<evidence type="ECO:0000313" key="3">
    <source>
        <dbReference type="Proteomes" id="UP000059113"/>
    </source>
</evidence>
<reference evidence="3" key="2">
    <citation type="submission" date="2015-04" db="EMBL/GenBank/DDBJ databases">
        <title>The complete genome sequence of Erythrobacter sp. s21-N3.</title>
        <authorList>
            <person name="Zhuang L."/>
            <person name="Liu Y."/>
            <person name="Shao Z."/>
        </authorList>
    </citation>
    <scope>NUCLEOTIDE SEQUENCE [LARGE SCALE GENOMIC DNA]</scope>
    <source>
        <strain evidence="3">s21-N3</strain>
    </source>
</reference>
<organism evidence="2 3">
    <name type="scientific">Aurantiacibacter atlanticus</name>
    <dbReference type="NCBI Taxonomy" id="1648404"/>
    <lineage>
        <taxon>Bacteria</taxon>
        <taxon>Pseudomonadati</taxon>
        <taxon>Pseudomonadota</taxon>
        <taxon>Alphaproteobacteria</taxon>
        <taxon>Sphingomonadales</taxon>
        <taxon>Erythrobacteraceae</taxon>
        <taxon>Aurantiacibacter</taxon>
    </lineage>
</organism>
<dbReference type="EMBL" id="CP011310">
    <property type="protein sequence ID" value="AKQ40794.1"/>
    <property type="molecule type" value="Genomic_DNA"/>
</dbReference>
<dbReference type="STRING" id="1648404.CP97_00115"/>
<dbReference type="Proteomes" id="UP000059113">
    <property type="component" value="Chromosome"/>
</dbReference>
<keyword evidence="1" id="KW-1133">Transmembrane helix</keyword>
<name>A0A0H4VCJ1_9SPHN</name>
<dbReference type="PATRIC" id="fig|1648404.4.peg.25"/>